<dbReference type="FunFam" id="2.30.30.240:FF:000002">
    <property type="entry name" value="Ribosome maturation factor rimM"/>
    <property type="match status" value="1"/>
</dbReference>
<dbReference type="Pfam" id="PF05239">
    <property type="entry name" value="PRC"/>
    <property type="match status" value="1"/>
</dbReference>
<dbReference type="EMBL" id="JAKOGI010002930">
    <property type="protein sequence ID" value="KAJ8421094.1"/>
    <property type="molecule type" value="Genomic_DNA"/>
</dbReference>
<dbReference type="GO" id="GO:0005840">
    <property type="term" value="C:ribosome"/>
    <property type="evidence" value="ECO:0007669"/>
    <property type="project" value="InterPro"/>
</dbReference>
<dbReference type="OrthoDB" id="532420at2759"/>
<feature type="signal peptide" evidence="5">
    <location>
        <begin position="1"/>
        <end position="19"/>
    </location>
</feature>
<dbReference type="InterPro" id="IPR029044">
    <property type="entry name" value="Nucleotide-diphossugar_trans"/>
</dbReference>
<dbReference type="InterPro" id="IPR011961">
    <property type="entry name" value="RimM"/>
</dbReference>
<evidence type="ECO:0000259" key="6">
    <source>
        <dbReference type="Pfam" id="PF01782"/>
    </source>
</evidence>
<dbReference type="SUPFAM" id="SSF50346">
    <property type="entry name" value="PRC-barrel domain"/>
    <property type="match status" value="1"/>
</dbReference>
<protein>
    <submittedName>
        <fullName evidence="8">Uncharacterized protein</fullName>
    </submittedName>
</protein>
<keyword evidence="1" id="KW-0963">Cytoplasm</keyword>
<evidence type="ECO:0000256" key="4">
    <source>
        <dbReference type="ARBA" id="ARBA00023186"/>
    </source>
</evidence>
<proteinExistence type="inferred from homology"/>
<dbReference type="PANTHER" id="PTHR33692">
    <property type="entry name" value="RIBOSOME MATURATION FACTOR RIMM"/>
    <property type="match status" value="1"/>
</dbReference>
<dbReference type="Gene3D" id="3.90.550.10">
    <property type="entry name" value="Spore Coat Polysaccharide Biosynthesis Protein SpsA, Chain A"/>
    <property type="match status" value="1"/>
</dbReference>
<evidence type="ECO:0000256" key="2">
    <source>
        <dbReference type="ARBA" id="ARBA00022517"/>
    </source>
</evidence>
<name>A0A9Q1GKF7_9CARY</name>
<dbReference type="InterPro" id="IPR011033">
    <property type="entry name" value="PRC_barrel-like_sf"/>
</dbReference>
<dbReference type="InterPro" id="IPR002676">
    <property type="entry name" value="RimM_N"/>
</dbReference>
<evidence type="ECO:0000256" key="5">
    <source>
        <dbReference type="SAM" id="SignalP"/>
    </source>
</evidence>
<dbReference type="GO" id="GO:0043022">
    <property type="term" value="F:ribosome binding"/>
    <property type="evidence" value="ECO:0007669"/>
    <property type="project" value="InterPro"/>
</dbReference>
<keyword evidence="5" id="KW-0732">Signal</keyword>
<evidence type="ECO:0000256" key="3">
    <source>
        <dbReference type="ARBA" id="ARBA00022552"/>
    </source>
</evidence>
<dbReference type="Gene3D" id="2.40.30.60">
    <property type="entry name" value="RimM"/>
    <property type="match status" value="1"/>
</dbReference>
<keyword evidence="4" id="KW-0143">Chaperone</keyword>
<dbReference type="Proteomes" id="UP001153076">
    <property type="component" value="Unassembled WGS sequence"/>
</dbReference>
<keyword evidence="9" id="KW-1185">Reference proteome</keyword>
<comment type="caution">
    <text evidence="8">The sequence shown here is derived from an EMBL/GenBank/DDBJ whole genome shotgun (WGS) entry which is preliminary data.</text>
</comment>
<dbReference type="SUPFAM" id="SSF50447">
    <property type="entry name" value="Translation proteins"/>
    <property type="match status" value="1"/>
</dbReference>
<evidence type="ECO:0000313" key="9">
    <source>
        <dbReference type="Proteomes" id="UP001153076"/>
    </source>
</evidence>
<evidence type="ECO:0000256" key="1">
    <source>
        <dbReference type="ARBA" id="ARBA00022490"/>
    </source>
</evidence>
<dbReference type="InterPro" id="IPR009000">
    <property type="entry name" value="Transl_B-barrel_sf"/>
</dbReference>
<feature type="domain" description="RimM N-terminal" evidence="6">
    <location>
        <begin position="83"/>
        <end position="170"/>
    </location>
</feature>
<accession>A0A9Q1GKF7</accession>
<dbReference type="AlphaFoldDB" id="A0A9Q1GKF7"/>
<dbReference type="InterPro" id="IPR027275">
    <property type="entry name" value="PRC-brl_dom"/>
</dbReference>
<dbReference type="Pfam" id="PF01782">
    <property type="entry name" value="RimM"/>
    <property type="match status" value="1"/>
</dbReference>
<organism evidence="8 9">
    <name type="scientific">Carnegiea gigantea</name>
    <dbReference type="NCBI Taxonomy" id="171969"/>
    <lineage>
        <taxon>Eukaryota</taxon>
        <taxon>Viridiplantae</taxon>
        <taxon>Streptophyta</taxon>
        <taxon>Embryophyta</taxon>
        <taxon>Tracheophyta</taxon>
        <taxon>Spermatophyta</taxon>
        <taxon>Magnoliopsida</taxon>
        <taxon>eudicotyledons</taxon>
        <taxon>Gunneridae</taxon>
        <taxon>Pentapetalae</taxon>
        <taxon>Caryophyllales</taxon>
        <taxon>Cactineae</taxon>
        <taxon>Cactaceae</taxon>
        <taxon>Cactoideae</taxon>
        <taxon>Echinocereeae</taxon>
        <taxon>Carnegiea</taxon>
    </lineage>
</organism>
<gene>
    <name evidence="8" type="ORF">Cgig2_012955</name>
</gene>
<feature type="chain" id="PRO_5040428969" evidence="5">
    <location>
        <begin position="20"/>
        <end position="453"/>
    </location>
</feature>
<keyword evidence="3" id="KW-0698">rRNA processing</keyword>
<dbReference type="SUPFAM" id="SSF53448">
    <property type="entry name" value="Nucleotide-diphospho-sugar transferases"/>
    <property type="match status" value="1"/>
</dbReference>
<dbReference type="Gene3D" id="2.30.30.240">
    <property type="entry name" value="PRC-barrel domain"/>
    <property type="match status" value="1"/>
</dbReference>
<dbReference type="NCBIfam" id="TIGR02273">
    <property type="entry name" value="16S_RimM"/>
    <property type="match status" value="1"/>
</dbReference>
<reference evidence="8" key="1">
    <citation type="submission" date="2022-04" db="EMBL/GenBank/DDBJ databases">
        <title>Carnegiea gigantea Genome sequencing and assembly v2.</title>
        <authorList>
            <person name="Copetti D."/>
            <person name="Sanderson M.J."/>
            <person name="Burquez A."/>
            <person name="Wojciechowski M.F."/>
        </authorList>
    </citation>
    <scope>NUCLEOTIDE SEQUENCE</scope>
    <source>
        <strain evidence="8">SGP5-SGP5p</strain>
        <tissue evidence="8">Aerial part</tissue>
    </source>
</reference>
<sequence length="453" mass="51218">MMVARSSCSLLWSALPANAITSPSRQMIATFRNQFAPLKFSSLIQSRFFGLQVSHGVRDSPLFCAATEEIMETTLEESDFVDIGYISDVHGLQGEIRVKHNTDFPDLRFGKPGKRWLRLQFSGQERGLEVELVAGRRHPGNNSWIVKLSGFDSVDQAKQLVGATFLVRESDRPELEEGEFYSRDLVGMRVILKDTGEPVGTVVNVFDNDANDLLHVMLHPSSTSASEVRNQKSEISQSGRLVWIPFVEAIVPDVDLHRGEMHITPPKGLLELNLRSDKRSKKERRVLEWKERKKFQRRLIAAKKKFCELEQQHIFQGFRYGEKSQRNLLSEQIVSVNSHLFQQALKALEVPNKGYNGRRSMQDMITQKCGNTLKISEKHLASVGREKLDAYYKHKETGLGLISEGKVASVLMLTTGKSDISSDNEAFETCEHSTINLVETLFSDMQRFVGVCS</sequence>
<dbReference type="GO" id="GO:0006364">
    <property type="term" value="P:rRNA processing"/>
    <property type="evidence" value="ECO:0007669"/>
    <property type="project" value="UniProtKB-KW"/>
</dbReference>
<dbReference type="InterPro" id="IPR036976">
    <property type="entry name" value="RimM_N_sf"/>
</dbReference>
<dbReference type="HAMAP" id="MF_00014">
    <property type="entry name" value="Ribosome_mat_RimM"/>
    <property type="match status" value="1"/>
</dbReference>
<evidence type="ECO:0000259" key="7">
    <source>
        <dbReference type="Pfam" id="PF05239"/>
    </source>
</evidence>
<evidence type="ECO:0000313" key="8">
    <source>
        <dbReference type="EMBL" id="KAJ8421094.1"/>
    </source>
</evidence>
<dbReference type="PANTHER" id="PTHR33692:SF1">
    <property type="entry name" value="RIBOSOME MATURATION FACTOR RIMM"/>
    <property type="match status" value="1"/>
</dbReference>
<feature type="domain" description="PRC-barrel" evidence="7">
    <location>
        <begin position="177"/>
        <end position="270"/>
    </location>
</feature>
<keyword evidence="2" id="KW-0690">Ribosome biogenesis</keyword>